<dbReference type="SUPFAM" id="SSF53597">
    <property type="entry name" value="Dihydrofolate reductase-like"/>
    <property type="match status" value="1"/>
</dbReference>
<dbReference type="InterPro" id="IPR002734">
    <property type="entry name" value="RibDG_C"/>
</dbReference>
<dbReference type="CDD" id="cd01284">
    <property type="entry name" value="Riboflavin_deaminase-reductase"/>
    <property type="match status" value="1"/>
</dbReference>
<gene>
    <name evidence="9" type="ORF">EHO59_13370</name>
</gene>
<dbReference type="Pfam" id="PF01872">
    <property type="entry name" value="RibD_C"/>
    <property type="match status" value="1"/>
</dbReference>
<comment type="similarity">
    <text evidence="3">In the N-terminal section; belongs to the cytidine and deoxycytidylate deaminase family.</text>
</comment>
<dbReference type="GO" id="GO:0008703">
    <property type="term" value="F:5-amino-6-(5-phosphoribosylamino)uracil reductase activity"/>
    <property type="evidence" value="ECO:0007669"/>
    <property type="project" value="InterPro"/>
</dbReference>
<comment type="caution">
    <text evidence="9">The sequence shown here is derived from an EMBL/GenBank/DDBJ whole genome shotgun (WGS) entry which is preliminary data.</text>
</comment>
<evidence type="ECO:0000313" key="9">
    <source>
        <dbReference type="EMBL" id="TGK00905.1"/>
    </source>
</evidence>
<evidence type="ECO:0000256" key="7">
    <source>
        <dbReference type="SAM" id="MobiDB-lite"/>
    </source>
</evidence>
<dbReference type="UniPathway" id="UPA00275">
    <property type="reaction ID" value="UER00401"/>
</dbReference>
<dbReference type="GO" id="GO:0009231">
    <property type="term" value="P:riboflavin biosynthetic process"/>
    <property type="evidence" value="ECO:0007669"/>
    <property type="project" value="UniProtKB-UniPathway"/>
</dbReference>
<dbReference type="Proteomes" id="UP000297453">
    <property type="component" value="Unassembled WGS sequence"/>
</dbReference>
<dbReference type="EMBL" id="RQEP01000018">
    <property type="protein sequence ID" value="TGK00905.1"/>
    <property type="molecule type" value="Genomic_DNA"/>
</dbReference>
<dbReference type="AlphaFoldDB" id="A0A4R9FRA1"/>
<evidence type="ECO:0000256" key="3">
    <source>
        <dbReference type="ARBA" id="ARBA00005259"/>
    </source>
</evidence>
<feature type="region of interest" description="Disordered" evidence="7">
    <location>
        <begin position="242"/>
        <end position="262"/>
    </location>
</feature>
<dbReference type="Pfam" id="PF00383">
    <property type="entry name" value="dCMP_cyt_deam_1"/>
    <property type="match status" value="1"/>
</dbReference>
<dbReference type="SUPFAM" id="SSF53927">
    <property type="entry name" value="Cytidine deaminase-like"/>
    <property type="match status" value="1"/>
</dbReference>
<comment type="function">
    <text evidence="1">Converts 2,5-diamino-6-(ribosylamino)-4(3h)-pyrimidinone 5'-phosphate into 5-amino-6-(ribosylamino)-2,4(1h,3h)-pyrimidinedione 5'-phosphate.</text>
</comment>
<dbReference type="Gene3D" id="3.40.430.10">
    <property type="entry name" value="Dihydrofolate Reductase, subunit A"/>
    <property type="match status" value="1"/>
</dbReference>
<feature type="domain" description="CMP/dCMP-type deaminase" evidence="8">
    <location>
        <begin position="4"/>
        <end position="124"/>
    </location>
</feature>
<evidence type="ECO:0000259" key="8">
    <source>
        <dbReference type="PROSITE" id="PS51747"/>
    </source>
</evidence>
<dbReference type="RefSeq" id="WP_135588864.1">
    <property type="nucleotide sequence ID" value="NZ_RQEP01000018.1"/>
</dbReference>
<comment type="pathway">
    <text evidence="2">Cofactor biosynthesis; riboflavin biosynthesis; 5-amino-6-(D-ribitylamino)uracil from GTP: step 2/4.</text>
</comment>
<sequence>MSFSLPDSIREELLRLSFASTGYSSPNPPVACVLEDANTGEILSSASTRIYGGNHAEREAYRILREKFPTGKLPDHNAYVTLEPCSHYGKTPPCIDLFIEEKPKRLEYGWKDPNPLVSENSGLSKLSSLGIEVVQNPALAEISSHFLFGFKTRVEKKRPAFLLKSSLSKEGHFSSGSGQREKISSAESDFFLTMLRAKVDAILVGPKTVQVDEPGLDFRISEKFPQDLESLRSDWKKIKSNLSKSTPMRTGPSESGNSEVGFSKLRDRKNPAEQSPFFGFSGFLQELLKYSNDKELFRLHFENQKDYQPIRVFFMPEEDLVPSSFLKKQEEINSGISKKSCAFFLDEKKKYSNDFLNKLRELSDSKVVSISFSDSISVSDLGKNVLKILGEWGMNLALIEGGNFLYKTFSSLVSEEDAILQIRSGTVSIPKGILPEWKGEFSMDWTVDIGLDHWEVWRSCSQD</sequence>
<proteinExistence type="inferred from homology"/>
<comment type="similarity">
    <text evidence="4">In the C-terminal section; belongs to the HTP reductase family.</text>
</comment>
<evidence type="ECO:0000256" key="5">
    <source>
        <dbReference type="ARBA" id="ARBA00012766"/>
    </source>
</evidence>
<dbReference type="OrthoDB" id="9800865at2"/>
<dbReference type="GO" id="GO:0008835">
    <property type="term" value="F:diaminohydroxyphosphoribosylaminopyrimidine deaminase activity"/>
    <property type="evidence" value="ECO:0007669"/>
    <property type="project" value="UniProtKB-EC"/>
</dbReference>
<dbReference type="InterPro" id="IPR002125">
    <property type="entry name" value="CMP_dCMP_dom"/>
</dbReference>
<evidence type="ECO:0000256" key="2">
    <source>
        <dbReference type="ARBA" id="ARBA00004882"/>
    </source>
</evidence>
<organism evidence="9 10">
    <name type="scientific">Leptospira semungkisensis</name>
    <dbReference type="NCBI Taxonomy" id="2484985"/>
    <lineage>
        <taxon>Bacteria</taxon>
        <taxon>Pseudomonadati</taxon>
        <taxon>Spirochaetota</taxon>
        <taxon>Spirochaetia</taxon>
        <taxon>Leptospirales</taxon>
        <taxon>Leptospiraceae</taxon>
        <taxon>Leptospira</taxon>
    </lineage>
</organism>
<evidence type="ECO:0000256" key="6">
    <source>
        <dbReference type="ARBA" id="ARBA00019930"/>
    </source>
</evidence>
<dbReference type="InterPro" id="IPR016193">
    <property type="entry name" value="Cytidine_deaminase-like"/>
</dbReference>
<accession>A0A4R9FRA1</accession>
<evidence type="ECO:0000256" key="1">
    <source>
        <dbReference type="ARBA" id="ARBA00002151"/>
    </source>
</evidence>
<dbReference type="Gene3D" id="3.40.140.10">
    <property type="entry name" value="Cytidine Deaminase, domain 2"/>
    <property type="match status" value="1"/>
</dbReference>
<reference evidence="9" key="1">
    <citation type="journal article" date="2019" name="PLoS Negl. Trop. Dis.">
        <title>Revisiting the worldwide diversity of Leptospira species in the environment.</title>
        <authorList>
            <person name="Vincent A.T."/>
            <person name="Schiettekatte O."/>
            <person name="Bourhy P."/>
            <person name="Veyrier F.J."/>
            <person name="Picardeau M."/>
        </authorList>
    </citation>
    <scope>NUCLEOTIDE SEQUENCE [LARGE SCALE GENOMIC DNA]</scope>
    <source>
        <strain evidence="9">SSS9</strain>
    </source>
</reference>
<dbReference type="InterPro" id="IPR024072">
    <property type="entry name" value="DHFR-like_dom_sf"/>
</dbReference>
<evidence type="ECO:0000313" key="10">
    <source>
        <dbReference type="Proteomes" id="UP000297453"/>
    </source>
</evidence>
<dbReference type="EC" id="3.5.4.26" evidence="5"/>
<dbReference type="PROSITE" id="PS51747">
    <property type="entry name" value="CYT_DCMP_DEAMINASES_2"/>
    <property type="match status" value="1"/>
</dbReference>
<feature type="compositionally biased region" description="Polar residues" evidence="7">
    <location>
        <begin position="242"/>
        <end position="260"/>
    </location>
</feature>
<evidence type="ECO:0000256" key="4">
    <source>
        <dbReference type="ARBA" id="ARBA00007417"/>
    </source>
</evidence>
<name>A0A4R9FRA1_9LEPT</name>
<protein>
    <recommendedName>
        <fullName evidence="6">Riboflavin biosynthesis protein RibD</fullName>
        <ecNumber evidence="5">3.5.4.26</ecNumber>
    </recommendedName>
</protein>
<keyword evidence="10" id="KW-1185">Reference proteome</keyword>